<evidence type="ECO:0000313" key="1">
    <source>
        <dbReference type="EMBL" id="EGU72365.1"/>
    </source>
</evidence>
<dbReference type="AlphaFoldDB" id="F9GEP2"/>
<comment type="caution">
    <text evidence="1">The sequence shown here is derived from an EMBL/GenBank/DDBJ whole genome shotgun (WGS) entry which is preliminary data.</text>
</comment>
<organism evidence="1">
    <name type="scientific">Fusarium oxysporum (strain Fo5176)</name>
    <name type="common">Fusarium vascular wilt</name>
    <dbReference type="NCBI Taxonomy" id="660025"/>
    <lineage>
        <taxon>Eukaryota</taxon>
        <taxon>Fungi</taxon>
        <taxon>Dikarya</taxon>
        <taxon>Ascomycota</taxon>
        <taxon>Pezizomycotina</taxon>
        <taxon>Sordariomycetes</taxon>
        <taxon>Hypocreomycetidae</taxon>
        <taxon>Hypocreales</taxon>
        <taxon>Nectriaceae</taxon>
        <taxon>Fusarium</taxon>
        <taxon>Fusarium oxysporum species complex</taxon>
    </lineage>
</organism>
<accession>F9GEP2</accession>
<sequence length="197" mass="22210">MHITSPRYLQTICNGGIRALKEQLEGAEEHLLAISTYTDGYEHGNTTKEQLDNLKAYLNSALNQISELDKIQEESLQSIVDEWHRLNEYSIVAVFDCVWTGLGRMKILMRRAQVIMSTINPQSLIEIRRLTLTVDEKGSLLHYDTHDGRLLIRVANSASSSARQNKETGSSELRMIFQEGGNTTAKPGIITNSRLLH</sequence>
<gene>
    <name evidence="1" type="ORF">FOXB_17126</name>
</gene>
<proteinExistence type="predicted"/>
<dbReference type="EMBL" id="AFQF01006476">
    <property type="protein sequence ID" value="EGU72365.1"/>
    <property type="molecule type" value="Genomic_DNA"/>
</dbReference>
<reference evidence="1" key="1">
    <citation type="journal article" date="2012" name="Mol. Plant Microbe Interact.">
        <title>A highly conserved effector in Fusarium oxysporum is required for full virulence on Arabidopsis.</title>
        <authorList>
            <person name="Thatcher L.F."/>
            <person name="Gardiner D.M."/>
            <person name="Kazan K."/>
            <person name="Manners J."/>
        </authorList>
    </citation>
    <scope>NUCLEOTIDE SEQUENCE [LARGE SCALE GENOMIC DNA]</scope>
    <source>
        <strain evidence="1">Fo5176</strain>
    </source>
</reference>
<protein>
    <submittedName>
        <fullName evidence="1">Uncharacterized protein</fullName>
    </submittedName>
</protein>
<name>F9GEP2_FUSOF</name>